<organism evidence="8 9">
    <name type="scientific">Adineta steineri</name>
    <dbReference type="NCBI Taxonomy" id="433720"/>
    <lineage>
        <taxon>Eukaryota</taxon>
        <taxon>Metazoa</taxon>
        <taxon>Spiralia</taxon>
        <taxon>Gnathifera</taxon>
        <taxon>Rotifera</taxon>
        <taxon>Eurotatoria</taxon>
        <taxon>Bdelloidea</taxon>
        <taxon>Adinetida</taxon>
        <taxon>Adinetidae</taxon>
        <taxon>Adineta</taxon>
    </lineage>
</organism>
<gene>
    <name evidence="8" type="ORF">JYZ213_LOCUS872</name>
</gene>
<dbReference type="InterPro" id="IPR053041">
    <property type="entry name" value="Transglut-like_Superfamily_Mod"/>
</dbReference>
<feature type="region of interest" description="Disordered" evidence="6">
    <location>
        <begin position="1"/>
        <end position="20"/>
    </location>
</feature>
<evidence type="ECO:0000256" key="6">
    <source>
        <dbReference type="SAM" id="MobiDB-lite"/>
    </source>
</evidence>
<dbReference type="AlphaFoldDB" id="A0A813MTS7"/>
<dbReference type="InterPro" id="IPR001781">
    <property type="entry name" value="Znf_LIM"/>
</dbReference>
<evidence type="ECO:0000313" key="8">
    <source>
        <dbReference type="EMBL" id="CAF0726904.1"/>
    </source>
</evidence>
<feature type="compositionally biased region" description="Low complexity" evidence="6">
    <location>
        <begin position="555"/>
        <end position="571"/>
    </location>
</feature>
<evidence type="ECO:0000256" key="5">
    <source>
        <dbReference type="SAM" id="Coils"/>
    </source>
</evidence>
<dbReference type="PANTHER" id="PTHR47020">
    <property type="entry name" value="HILLARIN"/>
    <property type="match status" value="1"/>
</dbReference>
<sequence length="762" mass="87408">MNTNASIDSSNNSSHSTSPASFNLAGETATIPTIASASSTSSLTSPRDRCRRCQQLVYVTERIGPVKDALYHKLCFKCLKCDRQLDFKTYFTNSIDLSDKEIYCQSHVPRSGKGVFSTDDIHIRNVMKAPKLNVMQKLDDRLKSAHIDSQSVSIAHAMKAQQMFQNGREKINAIHKFPALPPDVLNCREEVRRAQKSLEDKHREEEDILFQKFQSDRQLEEKRLEREVTDEWEKRLQLLTDRYEDDLQKKQDQNVERELTFRFKKEKAELEQNMTLKREKKRELIRKQLMEKEQETTHSLVSKFSKEMITLIQEKELAALSENGVDDQRVTSFTMLQMRQPPAPQPPRRRKRDLYLDPSIFEHVDQQAIAVAESDQTSYTELEPDPNPFGQSFKLKCVCKYRIICKHLIQRMHPLPACASGEWGPAKAIRHFNICPLTHFQAIFETHQLPITIKFRCPKQLKFHGKLSSNQYPSINHDHSIISNSATSNTLDKYVKYEYDEFDFIISFIIQLPHDGQYGIDLYARDPEYQTEKRTMSHCCKYVINYSKPPAVDPTTTAAATANNNNNNNNNSLYHDYSFDSGKTNGQQRMTSPRTNSTFNQSERSLSPRSSSSRDTNGSGANTSVPMPRVGGNTNLLSQFGMSPMSHPDPSITLRSINTLELLFQIRKMVDFSFDLIYHHTPSDLPSRTPLPNLNQRLNASDYVTIKPNGGFNVIFALKLPKQGVYTFTIYAAATNHRNDVQLNSNGQTELPAVYTYLLRYI</sequence>
<evidence type="ECO:0000259" key="7">
    <source>
        <dbReference type="PROSITE" id="PS50023"/>
    </source>
</evidence>
<evidence type="ECO:0000256" key="3">
    <source>
        <dbReference type="ARBA" id="ARBA00023038"/>
    </source>
</evidence>
<dbReference type="InterPro" id="IPR056564">
    <property type="entry name" value="Ig-like_KY"/>
</dbReference>
<dbReference type="Proteomes" id="UP000663845">
    <property type="component" value="Unassembled WGS sequence"/>
</dbReference>
<dbReference type="GO" id="GO:0046872">
    <property type="term" value="F:metal ion binding"/>
    <property type="evidence" value="ECO:0007669"/>
    <property type="project" value="UniProtKB-KW"/>
</dbReference>
<reference evidence="8" key="1">
    <citation type="submission" date="2021-02" db="EMBL/GenBank/DDBJ databases">
        <authorList>
            <person name="Nowell W R."/>
        </authorList>
    </citation>
    <scope>NUCLEOTIDE SEQUENCE</scope>
</reference>
<dbReference type="PROSITE" id="PS00478">
    <property type="entry name" value="LIM_DOMAIN_1"/>
    <property type="match status" value="1"/>
</dbReference>
<evidence type="ECO:0000313" key="9">
    <source>
        <dbReference type="Proteomes" id="UP000663845"/>
    </source>
</evidence>
<feature type="compositionally biased region" description="Polar residues" evidence="6">
    <location>
        <begin position="615"/>
        <end position="625"/>
    </location>
</feature>
<dbReference type="Pfam" id="PF23265">
    <property type="entry name" value="Ig-like_KY"/>
    <property type="match status" value="1"/>
</dbReference>
<proteinExistence type="predicted"/>
<feature type="coiled-coil region" evidence="5">
    <location>
        <begin position="233"/>
        <end position="287"/>
    </location>
</feature>
<dbReference type="SMART" id="SM00132">
    <property type="entry name" value="LIM"/>
    <property type="match status" value="1"/>
</dbReference>
<dbReference type="Pfam" id="PF00412">
    <property type="entry name" value="LIM"/>
    <property type="match status" value="1"/>
</dbReference>
<evidence type="ECO:0000256" key="4">
    <source>
        <dbReference type="PROSITE-ProRule" id="PRU00125"/>
    </source>
</evidence>
<keyword evidence="5" id="KW-0175">Coiled coil</keyword>
<keyword evidence="1 4" id="KW-0479">Metal-binding</keyword>
<keyword evidence="2 4" id="KW-0862">Zinc</keyword>
<keyword evidence="3 4" id="KW-0440">LIM domain</keyword>
<evidence type="ECO:0000256" key="2">
    <source>
        <dbReference type="ARBA" id="ARBA00022833"/>
    </source>
</evidence>
<dbReference type="EMBL" id="CAJNOG010000003">
    <property type="protein sequence ID" value="CAF0726904.1"/>
    <property type="molecule type" value="Genomic_DNA"/>
</dbReference>
<feature type="region of interest" description="Disordered" evidence="6">
    <location>
        <begin position="553"/>
        <end position="630"/>
    </location>
</feature>
<dbReference type="Gene3D" id="2.10.110.10">
    <property type="entry name" value="Cysteine Rich Protein"/>
    <property type="match status" value="1"/>
</dbReference>
<feature type="compositionally biased region" description="Low complexity" evidence="6">
    <location>
        <begin position="602"/>
        <end position="614"/>
    </location>
</feature>
<protein>
    <recommendedName>
        <fullName evidence="7">LIM zinc-binding domain-containing protein</fullName>
    </recommendedName>
</protein>
<feature type="compositionally biased region" description="Polar residues" evidence="6">
    <location>
        <begin position="581"/>
        <end position="601"/>
    </location>
</feature>
<accession>A0A813MTS7</accession>
<comment type="caution">
    <text evidence="8">The sequence shown here is derived from an EMBL/GenBank/DDBJ whole genome shotgun (WGS) entry which is preliminary data.</text>
</comment>
<dbReference type="PROSITE" id="PS50023">
    <property type="entry name" value="LIM_DOMAIN_2"/>
    <property type="match status" value="1"/>
</dbReference>
<feature type="domain" description="LIM zinc-binding" evidence="7">
    <location>
        <begin position="48"/>
        <end position="114"/>
    </location>
</feature>
<dbReference type="PANTHER" id="PTHR47020:SF1">
    <property type="entry name" value="HILLARIN"/>
    <property type="match status" value="1"/>
</dbReference>
<evidence type="ECO:0000256" key="1">
    <source>
        <dbReference type="ARBA" id="ARBA00022723"/>
    </source>
</evidence>
<name>A0A813MTS7_9BILA</name>